<evidence type="ECO:0000313" key="2">
    <source>
        <dbReference type="EMBL" id="CDM56398.1"/>
    </source>
</evidence>
<dbReference type="PRINTS" id="PR00598">
    <property type="entry name" value="HTHMARR"/>
</dbReference>
<dbReference type="EMBL" id="HG916852">
    <property type="protein sequence ID" value="CDM56398.1"/>
    <property type="molecule type" value="Genomic_DNA"/>
</dbReference>
<organism evidence="2 3">
    <name type="scientific">Rhizobium favelukesii</name>
    <dbReference type="NCBI Taxonomy" id="348824"/>
    <lineage>
        <taxon>Bacteria</taxon>
        <taxon>Pseudomonadati</taxon>
        <taxon>Pseudomonadota</taxon>
        <taxon>Alphaproteobacteria</taxon>
        <taxon>Hyphomicrobiales</taxon>
        <taxon>Rhizobiaceae</taxon>
        <taxon>Rhizobium/Agrobacterium group</taxon>
        <taxon>Rhizobium</taxon>
    </lineage>
</organism>
<dbReference type="GO" id="GO:0006950">
    <property type="term" value="P:response to stress"/>
    <property type="evidence" value="ECO:0007669"/>
    <property type="project" value="TreeGrafter"/>
</dbReference>
<accession>W6RCI3</accession>
<dbReference type="PATRIC" id="fig|348824.6.peg.776"/>
<dbReference type="InterPro" id="IPR036388">
    <property type="entry name" value="WH-like_DNA-bd_sf"/>
</dbReference>
<dbReference type="GO" id="GO:0003700">
    <property type="term" value="F:DNA-binding transcription factor activity"/>
    <property type="evidence" value="ECO:0007669"/>
    <property type="project" value="InterPro"/>
</dbReference>
<protein>
    <submittedName>
        <fullName evidence="2">HTH-type transcriptional regulator prsX</fullName>
    </submittedName>
</protein>
<dbReference type="Proteomes" id="UP000019443">
    <property type="component" value="Chromosome"/>
</dbReference>
<sequence>MLDEIHKRQHVVNQNRPKRSAEGDAFSLFAITALRLAGRLTAAGDDLARPAGQTSARWQVLAGAQSGTHSVAQIARLLGVARQGVQRLADTLEADRLISYVDNPQHRRAKLVKLTNEGDARLAAIEAAQADWADRLGQSFTPAELEAARAVMTRLIETLDAETGKA</sequence>
<keyword evidence="3" id="KW-1185">Reference proteome</keyword>
<dbReference type="PROSITE" id="PS50995">
    <property type="entry name" value="HTH_MARR_2"/>
    <property type="match status" value="1"/>
</dbReference>
<feature type="domain" description="HTH marR-type" evidence="1">
    <location>
        <begin position="22"/>
        <end position="157"/>
    </location>
</feature>
<dbReference type="HOGENOM" id="CLU_083287_5_0_5"/>
<dbReference type="RefSeq" id="WP_024313093.1">
    <property type="nucleotide sequence ID" value="NZ_ATTO01000002.1"/>
</dbReference>
<dbReference type="PANTHER" id="PTHR33164:SF43">
    <property type="entry name" value="HTH-TYPE TRANSCRIPTIONAL REPRESSOR YETL"/>
    <property type="match status" value="1"/>
</dbReference>
<dbReference type="SUPFAM" id="SSF46785">
    <property type="entry name" value="Winged helix' DNA-binding domain"/>
    <property type="match status" value="1"/>
</dbReference>
<dbReference type="KEGG" id="rhl:LPU83_0718"/>
<dbReference type="AlphaFoldDB" id="W6RCI3"/>
<dbReference type="InterPro" id="IPR039422">
    <property type="entry name" value="MarR/SlyA-like"/>
</dbReference>
<evidence type="ECO:0000259" key="1">
    <source>
        <dbReference type="PROSITE" id="PS50995"/>
    </source>
</evidence>
<name>W6RCI3_9HYPH</name>
<dbReference type="InterPro" id="IPR036390">
    <property type="entry name" value="WH_DNA-bd_sf"/>
</dbReference>
<proteinExistence type="predicted"/>
<dbReference type="SMART" id="SM00347">
    <property type="entry name" value="HTH_MARR"/>
    <property type="match status" value="1"/>
</dbReference>
<gene>
    <name evidence="2" type="primary">prsX</name>
    <name evidence="2" type="ORF">LPU83_0718</name>
</gene>
<dbReference type="Pfam" id="PF12802">
    <property type="entry name" value="MarR_2"/>
    <property type="match status" value="1"/>
</dbReference>
<evidence type="ECO:0000313" key="3">
    <source>
        <dbReference type="Proteomes" id="UP000019443"/>
    </source>
</evidence>
<reference evidence="2" key="1">
    <citation type="submission" date="2013-11" db="EMBL/GenBank/DDBJ databases">
        <title>Draft genome sequence of the broad-host-range Rhizobium sp. LPU83 strain, a member of the low-genetic diversity Oregon-like Rhizobium sp. group.</title>
        <authorList>
            <person name="Wibberg D."/>
            <person name="Puehler A."/>
            <person name="Schlueter A."/>
        </authorList>
    </citation>
    <scope>NUCLEOTIDE SEQUENCE [LARGE SCALE GENOMIC DNA]</scope>
    <source>
        <strain evidence="2">LPU83</strain>
    </source>
</reference>
<dbReference type="PANTHER" id="PTHR33164">
    <property type="entry name" value="TRANSCRIPTIONAL REGULATOR, MARR FAMILY"/>
    <property type="match status" value="1"/>
</dbReference>
<dbReference type="InterPro" id="IPR000835">
    <property type="entry name" value="HTH_MarR-typ"/>
</dbReference>
<dbReference type="eggNOG" id="COG1846">
    <property type="taxonomic scope" value="Bacteria"/>
</dbReference>
<dbReference type="Gene3D" id="1.10.10.10">
    <property type="entry name" value="Winged helix-like DNA-binding domain superfamily/Winged helix DNA-binding domain"/>
    <property type="match status" value="1"/>
</dbReference>